<reference evidence="1" key="1">
    <citation type="journal article" date="2023" name="Genome Biol. Evol.">
        <title>First Whole Genome Sequence and Flow Cytometry Genome Size Data for the Lichen-Forming Fungus Ramalina farinacea (Ascomycota).</title>
        <authorList>
            <person name="Llewellyn T."/>
            <person name="Mian S."/>
            <person name="Hill R."/>
            <person name="Leitch I.J."/>
            <person name="Gaya E."/>
        </authorList>
    </citation>
    <scope>NUCLEOTIDE SEQUENCE</scope>
    <source>
        <strain evidence="1">LIQ254RAFAR</strain>
    </source>
</reference>
<dbReference type="EMBL" id="JAPUFD010000007">
    <property type="protein sequence ID" value="MDI1488173.1"/>
    <property type="molecule type" value="Genomic_DNA"/>
</dbReference>
<dbReference type="AlphaFoldDB" id="A0AA43QKH7"/>
<protein>
    <submittedName>
        <fullName evidence="1">Uncharacterized protein</fullName>
    </submittedName>
</protein>
<sequence length="217" mass="25949">MGLPPRDYGYHKDGTEKKWKEALDDGYHYCIHKLCDMAIMLDNRPKHEVEEKVDLLQSSTWSDLLKTLLDWHENLMEQFRKEKGKLDVDEHDALTRLLDLLKDQLDDGFEQIMVFVNLEPLERISSQTDMTTEQKKAAEYWYKCLRFGGGMPQMHAGRAVADLCRTLKDPEYQQRGSDMLTKIEEEWTGWHDDWIIYTKKHWEETYRVEWDEWLSDD</sequence>
<keyword evidence="2" id="KW-1185">Reference proteome</keyword>
<evidence type="ECO:0000313" key="1">
    <source>
        <dbReference type="EMBL" id="MDI1488173.1"/>
    </source>
</evidence>
<proteinExistence type="predicted"/>
<organism evidence="1 2">
    <name type="scientific">Ramalina farinacea</name>
    <dbReference type="NCBI Taxonomy" id="258253"/>
    <lineage>
        <taxon>Eukaryota</taxon>
        <taxon>Fungi</taxon>
        <taxon>Dikarya</taxon>
        <taxon>Ascomycota</taxon>
        <taxon>Pezizomycotina</taxon>
        <taxon>Lecanoromycetes</taxon>
        <taxon>OSLEUM clade</taxon>
        <taxon>Lecanoromycetidae</taxon>
        <taxon>Lecanorales</taxon>
        <taxon>Lecanorineae</taxon>
        <taxon>Ramalinaceae</taxon>
        <taxon>Ramalina</taxon>
    </lineage>
</organism>
<dbReference type="Proteomes" id="UP001161017">
    <property type="component" value="Unassembled WGS sequence"/>
</dbReference>
<gene>
    <name evidence="1" type="ORF">OHK93_007447</name>
</gene>
<accession>A0AA43QKH7</accession>
<comment type="caution">
    <text evidence="1">The sequence shown here is derived from an EMBL/GenBank/DDBJ whole genome shotgun (WGS) entry which is preliminary data.</text>
</comment>
<name>A0AA43QKH7_9LECA</name>
<evidence type="ECO:0000313" key="2">
    <source>
        <dbReference type="Proteomes" id="UP001161017"/>
    </source>
</evidence>